<feature type="transmembrane region" description="Helical" evidence="17">
    <location>
        <begin position="201"/>
        <end position="227"/>
    </location>
</feature>
<feature type="transmembrane region" description="Helical" evidence="17">
    <location>
        <begin position="284"/>
        <end position="308"/>
    </location>
</feature>
<keyword evidence="12 17" id="KW-0408">Iron</keyword>
<dbReference type="Proteomes" id="UP000076404">
    <property type="component" value="Chromosome"/>
</dbReference>
<evidence type="ECO:0000256" key="4">
    <source>
        <dbReference type="ARBA" id="ARBA00022475"/>
    </source>
</evidence>
<evidence type="ECO:0000256" key="11">
    <source>
        <dbReference type="ARBA" id="ARBA00022989"/>
    </source>
</evidence>
<evidence type="ECO:0000256" key="17">
    <source>
        <dbReference type="RuleBase" id="RU363061"/>
    </source>
</evidence>
<evidence type="ECO:0000256" key="5">
    <source>
        <dbReference type="ARBA" id="ARBA00022617"/>
    </source>
</evidence>
<feature type="transmembrane region" description="Helical" evidence="17">
    <location>
        <begin position="394"/>
        <end position="414"/>
    </location>
</feature>
<reference evidence="19 20" key="1">
    <citation type="journal article" date="2014" name="Proc. Natl. Acad. Sci. U.S.A.">
        <title>Functional type 2 photosynthetic reaction centers found in the rare bacterial phylum Gemmatimonadetes.</title>
        <authorList>
            <person name="Zeng Y."/>
            <person name="Feng F."/>
            <person name="Medova H."/>
            <person name="Dean J."/>
            <person name="Koblizek M."/>
        </authorList>
    </citation>
    <scope>NUCLEOTIDE SEQUENCE [LARGE SCALE GENOMIC DNA]</scope>
    <source>
        <strain evidence="19 20">AP64</strain>
    </source>
</reference>
<dbReference type="GO" id="GO:0022904">
    <property type="term" value="P:respiratory electron transport chain"/>
    <property type="evidence" value="ECO:0007669"/>
    <property type="project" value="TreeGrafter"/>
</dbReference>
<feature type="domain" description="Cytochrome oxidase subunit I profile" evidence="18">
    <location>
        <begin position="17"/>
        <end position="531"/>
    </location>
</feature>
<dbReference type="STRING" id="1379270.GEMMAAP_03175"/>
<name>A0A143BHN1_9BACT</name>
<dbReference type="EC" id="7.1.1.9" evidence="17"/>
<dbReference type="InterPro" id="IPR023615">
    <property type="entry name" value="Cyt_c_Oxase_su1_BS"/>
</dbReference>
<comment type="similarity">
    <text evidence="16">Belongs to the heme-copper respiratory oxidase family.</text>
</comment>
<keyword evidence="5 16" id="KW-0349">Heme</keyword>
<dbReference type="InterPro" id="IPR014241">
    <property type="entry name" value="Cyt_c_oxidase_su1_bac"/>
</dbReference>
<accession>A0A143BHN1</accession>
<keyword evidence="11 17" id="KW-1133">Transmembrane helix</keyword>
<dbReference type="GO" id="GO:0020037">
    <property type="term" value="F:heme binding"/>
    <property type="evidence" value="ECO:0007669"/>
    <property type="project" value="InterPro"/>
</dbReference>
<dbReference type="AlphaFoldDB" id="A0A143BHN1"/>
<dbReference type="PANTHER" id="PTHR10422">
    <property type="entry name" value="CYTOCHROME C OXIDASE SUBUNIT 1"/>
    <property type="match status" value="1"/>
</dbReference>
<dbReference type="PROSITE" id="PS50855">
    <property type="entry name" value="COX1"/>
    <property type="match status" value="1"/>
</dbReference>
<dbReference type="GO" id="GO:0006119">
    <property type="term" value="P:oxidative phosphorylation"/>
    <property type="evidence" value="ECO:0007669"/>
    <property type="project" value="UniProtKB-UniPathway"/>
</dbReference>
<dbReference type="UniPathway" id="UPA00705"/>
<dbReference type="Gene3D" id="1.20.210.10">
    <property type="entry name" value="Cytochrome c oxidase-like, subunit I domain"/>
    <property type="match status" value="1"/>
</dbReference>
<dbReference type="InterPro" id="IPR000883">
    <property type="entry name" value="Cyt_C_Oxase_1"/>
</dbReference>
<keyword evidence="9" id="KW-1278">Translocase</keyword>
<dbReference type="GO" id="GO:0046872">
    <property type="term" value="F:metal ion binding"/>
    <property type="evidence" value="ECO:0007669"/>
    <property type="project" value="UniProtKB-KW"/>
</dbReference>
<dbReference type="NCBIfam" id="TIGR02891">
    <property type="entry name" value="CtaD_CoxA"/>
    <property type="match status" value="1"/>
</dbReference>
<dbReference type="GO" id="GO:0005886">
    <property type="term" value="C:plasma membrane"/>
    <property type="evidence" value="ECO:0007669"/>
    <property type="project" value="UniProtKB-SubCell"/>
</dbReference>
<dbReference type="Pfam" id="PF00115">
    <property type="entry name" value="COX1"/>
    <property type="match status" value="1"/>
</dbReference>
<dbReference type="eggNOG" id="COG0843">
    <property type="taxonomic scope" value="Bacteria"/>
</dbReference>
<keyword evidence="8 17" id="KW-0479">Metal-binding</keyword>
<keyword evidence="20" id="KW-1185">Reference proteome</keyword>
<dbReference type="Gene3D" id="1.10.287.70">
    <property type="match status" value="1"/>
</dbReference>
<protein>
    <recommendedName>
        <fullName evidence="17">Cytochrome c oxidase subunit 1</fullName>
        <ecNumber evidence="17">7.1.1.9</ecNumber>
    </recommendedName>
</protein>
<comment type="pathway">
    <text evidence="2 17">Energy metabolism; oxidative phosphorylation.</text>
</comment>
<proteinExistence type="inferred from homology"/>
<feature type="transmembrane region" description="Helical" evidence="17">
    <location>
        <begin position="76"/>
        <end position="100"/>
    </location>
</feature>
<evidence type="ECO:0000256" key="13">
    <source>
        <dbReference type="ARBA" id="ARBA00023008"/>
    </source>
</evidence>
<dbReference type="SUPFAM" id="SSF81442">
    <property type="entry name" value="Cytochrome c oxidase subunit I-like"/>
    <property type="match status" value="1"/>
</dbReference>
<dbReference type="InterPro" id="IPR036927">
    <property type="entry name" value="Cyt_c_oxase-like_su1_sf"/>
</dbReference>
<evidence type="ECO:0000259" key="18">
    <source>
        <dbReference type="PROSITE" id="PS50855"/>
    </source>
</evidence>
<organism evidence="19 20">
    <name type="scientific">Gemmatimonas phototrophica</name>
    <dbReference type="NCBI Taxonomy" id="1379270"/>
    <lineage>
        <taxon>Bacteria</taxon>
        <taxon>Pseudomonadati</taxon>
        <taxon>Gemmatimonadota</taxon>
        <taxon>Gemmatimonadia</taxon>
        <taxon>Gemmatimonadales</taxon>
        <taxon>Gemmatimonadaceae</taxon>
        <taxon>Gemmatimonas</taxon>
    </lineage>
</organism>
<sequence length="627" mass="69790">MATIAAAPPYTQAKAAPVDTGLWSWLTTVDHKRIGALYLITGLFFFVVGGLEAAVIRAQLAVPNGTLVSADMYNQLFTMHGTTMIFLAVMPLSAAFFNFLIPLQVGARDVAFPRLNAFSYWIYLLGGIFITVPIFFSVAPDGGWFGYAPLSTKAYSPQINMDFWVIGLQILGISSLAAGFNFITTIINMRAPGMSLMRMPIFTWMSFVVQFLVVLAFPVITIALVFLQFDRFFGTNFYTVAKGADPLLWQHLFWVFGHPEVYILILPAFGLVSEVLPTFSRKPLFGYPVMVYSGILIGFLGFGVWAHHMFSVGMGPIADSVFSLATMLIAIPTGVKIFNWMATMWGGQIRFTVAMKFAVALVALFTVGGISGVMHSSPPADLQQTDTYFIVAHFHYVLYGGSVFGIFAGTYYYFPKITGRFLSEKLGNWHFWISLIGMNLTFFPMHFSGLLGMPRRYYQYDAGQGFEIFNLMSTVGTLILMIGTLFGLINIWKSWKGGEMASSNPWGAATIEWSIPSPPPDYNFAELPQIKSRYPMWNTKEGAELVHETTYEEEKGRHIPTSQELGITMPNPSIWPLITAAGIITMFCGLLFLEKSTTTGVAIMLIGTLWWVGSLYKWLLTPLEDHH</sequence>
<evidence type="ECO:0000256" key="3">
    <source>
        <dbReference type="ARBA" id="ARBA00022448"/>
    </source>
</evidence>
<evidence type="ECO:0000256" key="14">
    <source>
        <dbReference type="ARBA" id="ARBA00023136"/>
    </source>
</evidence>
<dbReference type="GO" id="GO:0015990">
    <property type="term" value="P:electron transport coupled proton transport"/>
    <property type="evidence" value="ECO:0007669"/>
    <property type="project" value="InterPro"/>
</dbReference>
<keyword evidence="7 16" id="KW-0812">Transmembrane</keyword>
<feature type="transmembrane region" description="Helical" evidence="17">
    <location>
        <begin position="120"/>
        <end position="139"/>
    </location>
</feature>
<keyword evidence="13 17" id="KW-0186">Copper</keyword>
<evidence type="ECO:0000256" key="6">
    <source>
        <dbReference type="ARBA" id="ARBA00022660"/>
    </source>
</evidence>
<evidence type="ECO:0000256" key="2">
    <source>
        <dbReference type="ARBA" id="ARBA00004673"/>
    </source>
</evidence>
<comment type="subcellular location">
    <subcellularLocation>
        <location evidence="1 17">Cell membrane</location>
        <topology evidence="1 17">Multi-pass membrane protein</topology>
    </subcellularLocation>
</comment>
<dbReference type="PRINTS" id="PR01165">
    <property type="entry name" value="CYCOXIDASEI"/>
</dbReference>
<dbReference type="InterPro" id="IPR023616">
    <property type="entry name" value="Cyt_c_oxase-like_su1_dom"/>
</dbReference>
<dbReference type="GO" id="GO:0004129">
    <property type="term" value="F:cytochrome-c oxidase activity"/>
    <property type="evidence" value="ECO:0007669"/>
    <property type="project" value="UniProtKB-EC"/>
</dbReference>
<evidence type="ECO:0000256" key="16">
    <source>
        <dbReference type="RuleBase" id="RU000370"/>
    </source>
</evidence>
<feature type="transmembrane region" description="Helical" evidence="17">
    <location>
        <begin position="36"/>
        <end position="56"/>
    </location>
</feature>
<gene>
    <name evidence="19" type="ORF">GEMMAAP_03175</name>
</gene>
<evidence type="ECO:0000256" key="9">
    <source>
        <dbReference type="ARBA" id="ARBA00022967"/>
    </source>
</evidence>
<feature type="transmembrane region" description="Helical" evidence="17">
    <location>
        <begin position="320"/>
        <end position="341"/>
    </location>
</feature>
<evidence type="ECO:0000313" key="19">
    <source>
        <dbReference type="EMBL" id="AMW04111.1"/>
    </source>
</evidence>
<keyword evidence="4 17" id="KW-1003">Cell membrane</keyword>
<keyword evidence="10 16" id="KW-0249">Electron transport</keyword>
<keyword evidence="3 16" id="KW-0813">Transport</keyword>
<evidence type="ECO:0000256" key="7">
    <source>
        <dbReference type="ARBA" id="ARBA00022692"/>
    </source>
</evidence>
<feature type="transmembrane region" description="Helical" evidence="17">
    <location>
        <begin position="599"/>
        <end position="619"/>
    </location>
</feature>
<dbReference type="FunFam" id="1.20.210.10:FF:000006">
    <property type="entry name" value="Cytochrome c oxidase subunit 1"/>
    <property type="match status" value="1"/>
</dbReference>
<dbReference type="EMBL" id="CP011454">
    <property type="protein sequence ID" value="AMW04111.1"/>
    <property type="molecule type" value="Genomic_DNA"/>
</dbReference>
<dbReference type="RefSeq" id="WP_026849400.1">
    <property type="nucleotide sequence ID" value="NZ_CP011454.1"/>
</dbReference>
<comment type="function">
    <text evidence="17">Cytochrome c oxidase is the component of the respiratory chain that catalyzes the reduction of oxygen to water. Subunits 1-3 form the functional core of the enzyme complex. CO I is the catalytic subunit of the enzyme. Electrons originating in cytochrome c are transferred via the copper A center of subunit 2 and heme A of subunit 1 to the bimetallic center formed by heme A3 and copper B.</text>
</comment>
<dbReference type="CDD" id="cd01662">
    <property type="entry name" value="Ubiquinol_Oxidase_I"/>
    <property type="match status" value="1"/>
</dbReference>
<evidence type="ECO:0000313" key="20">
    <source>
        <dbReference type="Proteomes" id="UP000076404"/>
    </source>
</evidence>
<evidence type="ECO:0000256" key="10">
    <source>
        <dbReference type="ARBA" id="ARBA00022982"/>
    </source>
</evidence>
<dbReference type="OrthoDB" id="9759913at2"/>
<dbReference type="KEGG" id="gph:GEMMAAP_03175"/>
<dbReference type="PANTHER" id="PTHR10422:SF18">
    <property type="entry name" value="CYTOCHROME C OXIDASE SUBUNIT 1"/>
    <property type="match status" value="1"/>
</dbReference>
<feature type="transmembrane region" description="Helical" evidence="17">
    <location>
        <begin position="247"/>
        <end position="272"/>
    </location>
</feature>
<comment type="catalytic activity">
    <reaction evidence="15 17">
        <text>4 Fe(II)-[cytochrome c] + O2 + 8 H(+)(in) = 4 Fe(III)-[cytochrome c] + 2 H2O + 4 H(+)(out)</text>
        <dbReference type="Rhea" id="RHEA:11436"/>
        <dbReference type="Rhea" id="RHEA-COMP:10350"/>
        <dbReference type="Rhea" id="RHEA-COMP:14399"/>
        <dbReference type="ChEBI" id="CHEBI:15377"/>
        <dbReference type="ChEBI" id="CHEBI:15378"/>
        <dbReference type="ChEBI" id="CHEBI:15379"/>
        <dbReference type="ChEBI" id="CHEBI:29033"/>
        <dbReference type="ChEBI" id="CHEBI:29034"/>
        <dbReference type="EC" id="7.1.1.9"/>
    </reaction>
</comment>
<feature type="transmembrane region" description="Helical" evidence="17">
    <location>
        <begin position="426"/>
        <end position="448"/>
    </location>
</feature>
<evidence type="ECO:0000256" key="1">
    <source>
        <dbReference type="ARBA" id="ARBA00004651"/>
    </source>
</evidence>
<reference evidence="19 20" key="2">
    <citation type="journal article" date="2016" name="Environ. Microbiol. Rep.">
        <title>Metagenomic evidence for the presence of phototrophic Gemmatimonadetes bacteria in diverse environments.</title>
        <authorList>
            <person name="Zeng Y."/>
            <person name="Baumbach J."/>
            <person name="Barbosa E.G."/>
            <person name="Azevedo V."/>
            <person name="Zhang C."/>
            <person name="Koblizek M."/>
        </authorList>
    </citation>
    <scope>NUCLEOTIDE SEQUENCE [LARGE SCALE GENOMIC DNA]</scope>
    <source>
        <strain evidence="19 20">AP64</strain>
    </source>
</reference>
<feature type="transmembrane region" description="Helical" evidence="17">
    <location>
        <begin position="353"/>
        <end position="374"/>
    </location>
</feature>
<keyword evidence="14 17" id="KW-0472">Membrane</keyword>
<dbReference type="PROSITE" id="PS00077">
    <property type="entry name" value="COX1_CUB"/>
    <property type="match status" value="1"/>
</dbReference>
<keyword evidence="6 16" id="KW-0679">Respiratory chain</keyword>
<evidence type="ECO:0000256" key="15">
    <source>
        <dbReference type="ARBA" id="ARBA00047816"/>
    </source>
</evidence>
<feature type="transmembrane region" description="Helical" evidence="17">
    <location>
        <begin position="574"/>
        <end position="593"/>
    </location>
</feature>
<feature type="transmembrane region" description="Helical" evidence="17">
    <location>
        <begin position="468"/>
        <end position="492"/>
    </location>
</feature>
<evidence type="ECO:0000256" key="12">
    <source>
        <dbReference type="ARBA" id="ARBA00023004"/>
    </source>
</evidence>
<evidence type="ECO:0000256" key="8">
    <source>
        <dbReference type="ARBA" id="ARBA00022723"/>
    </source>
</evidence>
<feature type="transmembrane region" description="Helical" evidence="17">
    <location>
        <begin position="163"/>
        <end position="189"/>
    </location>
</feature>